<organism evidence="2 3">
    <name type="scientific">Methanospirillum lacunae</name>
    <dbReference type="NCBI Taxonomy" id="668570"/>
    <lineage>
        <taxon>Archaea</taxon>
        <taxon>Methanobacteriati</taxon>
        <taxon>Methanobacteriota</taxon>
        <taxon>Stenosarchaea group</taxon>
        <taxon>Methanomicrobia</taxon>
        <taxon>Methanomicrobiales</taxon>
        <taxon>Methanospirillaceae</taxon>
        <taxon>Methanospirillum</taxon>
    </lineage>
</organism>
<sequence>MKGFRHKSVEKKEEVNWTKYAVVTACVLLAVFMVFSMLGMSWLNIFSQAKPGNSATVDFTIRDGQNRPVVTTASNIYLQAQNAGNLVVMSDKLPIRVNISETRDLVPIQVMNPSNNGGLIDFGLFRPELDSISYGLVGMKVGDTKALQIPGATQMTRTMSRAQFANITGESFAKAKVGSQVPIAFSETPQIAVDNATPSTYLRTSTITDMTDENVTINYGYPTIDITLTQLSTSS</sequence>
<dbReference type="AlphaFoldDB" id="A0A2V2N2R3"/>
<evidence type="ECO:0000313" key="3">
    <source>
        <dbReference type="Proteomes" id="UP000245657"/>
    </source>
</evidence>
<keyword evidence="3" id="KW-1185">Reference proteome</keyword>
<evidence type="ECO:0000256" key="1">
    <source>
        <dbReference type="SAM" id="Phobius"/>
    </source>
</evidence>
<dbReference type="Proteomes" id="UP000245657">
    <property type="component" value="Unassembled WGS sequence"/>
</dbReference>
<name>A0A2V2N2R3_9EURY</name>
<protein>
    <submittedName>
        <fullName evidence="2">Uncharacterized protein</fullName>
    </submittedName>
</protein>
<keyword evidence="1" id="KW-1133">Transmembrane helix</keyword>
<accession>A0A2V2N2R3</accession>
<evidence type="ECO:0000313" key="2">
    <source>
        <dbReference type="EMBL" id="PWR72016.1"/>
    </source>
</evidence>
<keyword evidence="1" id="KW-0472">Membrane</keyword>
<reference evidence="2 3" key="1">
    <citation type="submission" date="2018-05" db="EMBL/GenBank/DDBJ databases">
        <title>Draft genome of Methanospirillum lacunae Ki8-1.</title>
        <authorList>
            <person name="Dueholm M.S."/>
            <person name="Nielsen P.H."/>
            <person name="Bakmann L.F."/>
            <person name="Otzen D.E."/>
        </authorList>
    </citation>
    <scope>NUCLEOTIDE SEQUENCE [LARGE SCALE GENOMIC DNA]</scope>
    <source>
        <strain evidence="2 3">Ki8-1</strain>
    </source>
</reference>
<proteinExistence type="predicted"/>
<dbReference type="RefSeq" id="WP_146201182.1">
    <property type="nucleotide sequence ID" value="NZ_CP176093.1"/>
</dbReference>
<gene>
    <name evidence="2" type="ORF">DK846_08480</name>
</gene>
<dbReference type="EMBL" id="QGMY01000007">
    <property type="protein sequence ID" value="PWR72016.1"/>
    <property type="molecule type" value="Genomic_DNA"/>
</dbReference>
<dbReference type="GeneID" id="97548119"/>
<keyword evidence="1" id="KW-0812">Transmembrane</keyword>
<feature type="transmembrane region" description="Helical" evidence="1">
    <location>
        <begin position="20"/>
        <end position="43"/>
    </location>
</feature>
<comment type="caution">
    <text evidence="2">The sequence shown here is derived from an EMBL/GenBank/DDBJ whole genome shotgun (WGS) entry which is preliminary data.</text>
</comment>
<dbReference type="OrthoDB" id="114283at2157"/>